<dbReference type="InterPro" id="IPR050367">
    <property type="entry name" value="APC_superfamily"/>
</dbReference>
<dbReference type="OrthoDB" id="137613at2"/>
<dbReference type="EMBL" id="SMKS01000040">
    <property type="protein sequence ID" value="TDD03337.1"/>
    <property type="molecule type" value="Genomic_DNA"/>
</dbReference>
<keyword evidence="2" id="KW-1003">Cell membrane</keyword>
<feature type="transmembrane region" description="Helical" evidence="7">
    <location>
        <begin position="253"/>
        <end position="273"/>
    </location>
</feature>
<dbReference type="PANTHER" id="PTHR42770">
    <property type="entry name" value="AMINO ACID TRANSPORTER-RELATED"/>
    <property type="match status" value="1"/>
</dbReference>
<feature type="transmembrane region" description="Helical" evidence="7">
    <location>
        <begin position="389"/>
        <end position="411"/>
    </location>
</feature>
<dbReference type="AlphaFoldDB" id="A0A4R4VHV4"/>
<dbReference type="Gene3D" id="1.20.1740.10">
    <property type="entry name" value="Amino acid/polyamine transporter I"/>
    <property type="match status" value="1"/>
</dbReference>
<keyword evidence="5 7" id="KW-0472">Membrane</keyword>
<evidence type="ECO:0000313" key="8">
    <source>
        <dbReference type="EMBL" id="TDD03337.1"/>
    </source>
</evidence>
<feature type="transmembrane region" description="Helical" evidence="7">
    <location>
        <begin position="357"/>
        <end position="377"/>
    </location>
</feature>
<keyword evidence="9" id="KW-1185">Reference proteome</keyword>
<evidence type="ECO:0000256" key="5">
    <source>
        <dbReference type="ARBA" id="ARBA00023136"/>
    </source>
</evidence>
<evidence type="ECO:0000256" key="6">
    <source>
        <dbReference type="SAM" id="MobiDB-lite"/>
    </source>
</evidence>
<name>A0A4R4VHV4_9PSEU</name>
<dbReference type="GO" id="GO:0005886">
    <property type="term" value="C:plasma membrane"/>
    <property type="evidence" value="ECO:0007669"/>
    <property type="project" value="UniProtKB-SubCell"/>
</dbReference>
<keyword evidence="4 7" id="KW-1133">Transmembrane helix</keyword>
<evidence type="ECO:0000256" key="1">
    <source>
        <dbReference type="ARBA" id="ARBA00004651"/>
    </source>
</evidence>
<sequence>MMTVYLLERVDLLSEITSHHDPEPTRLKAGAIGVPGVAFMVLSAAAPLSLLVGYGPLGILVGGAGAPAGYLLAGAVLTLFAVGFSAMARRLSQAGTFYAYIERGFGRRVGRGAAAGALFAYFVVQVGGVGVFVAAAGSSMEHFLGVSVHWMVPAVAVIVTVWAIGRRGIDVGAKILGVLLILEAAILLVLAVAIVVRGGGPEGLSVESFAPSNVFSPGMAAASVVWFGAFMGIESTAIYRKEARNPMKTVPRATFLSIGLLIAFYTFVSWALIQAFGTTGAIVAAEQHPEEMMYIAAEEFMGGWAANALRLLMIASTLTSGLAFYNAINRYAHSLALDGVFPQRMARVHPVHRSPNFGTTQSLITLVIVACFAGAQLDPYGQMTVWTSTPGVIGIVTLLAATAAAAAVYFWGPHAYPSRRRGLLITTSALAAALLVGVVYQMIENVALMTGTDSPWTNIPCSLAPFVVIAAAAVAAWKTRAKGSADTESDVSSAAPYESEARPAVE</sequence>
<accession>A0A4R4VHV4</accession>
<dbReference type="PIRSF" id="PIRSF006060">
    <property type="entry name" value="AA_transporter"/>
    <property type="match status" value="1"/>
</dbReference>
<comment type="subcellular location">
    <subcellularLocation>
        <location evidence="1">Cell membrane</location>
        <topology evidence="1">Multi-pass membrane protein</topology>
    </subcellularLocation>
</comment>
<dbReference type="GO" id="GO:0022857">
    <property type="term" value="F:transmembrane transporter activity"/>
    <property type="evidence" value="ECO:0007669"/>
    <property type="project" value="InterPro"/>
</dbReference>
<keyword evidence="3 7" id="KW-0812">Transmembrane</keyword>
<dbReference type="Proteomes" id="UP000295674">
    <property type="component" value="Unassembled WGS sequence"/>
</dbReference>
<feature type="transmembrane region" description="Helical" evidence="7">
    <location>
        <begin position="109"/>
        <end position="136"/>
    </location>
</feature>
<gene>
    <name evidence="8" type="ORF">E1181_20835</name>
</gene>
<dbReference type="Pfam" id="PF13520">
    <property type="entry name" value="AA_permease_2"/>
    <property type="match status" value="1"/>
</dbReference>
<feature type="region of interest" description="Disordered" evidence="6">
    <location>
        <begin position="483"/>
        <end position="506"/>
    </location>
</feature>
<feature type="transmembrane region" description="Helical" evidence="7">
    <location>
        <begin position="455"/>
        <end position="477"/>
    </location>
</feature>
<evidence type="ECO:0000256" key="4">
    <source>
        <dbReference type="ARBA" id="ARBA00022989"/>
    </source>
</evidence>
<organism evidence="8 9">
    <name type="scientific">Saccharopolyspora terrae</name>
    <dbReference type="NCBI Taxonomy" id="2530384"/>
    <lineage>
        <taxon>Bacteria</taxon>
        <taxon>Bacillati</taxon>
        <taxon>Actinomycetota</taxon>
        <taxon>Actinomycetes</taxon>
        <taxon>Pseudonocardiales</taxon>
        <taxon>Pseudonocardiaceae</taxon>
        <taxon>Saccharopolyspora</taxon>
    </lineage>
</organism>
<reference evidence="8 9" key="1">
    <citation type="submission" date="2019-03" db="EMBL/GenBank/DDBJ databases">
        <title>Draft genome sequences of novel Actinobacteria.</title>
        <authorList>
            <person name="Sahin N."/>
            <person name="Ay H."/>
            <person name="Saygin H."/>
        </authorList>
    </citation>
    <scope>NUCLEOTIDE SEQUENCE [LARGE SCALE GENOMIC DNA]</scope>
    <source>
        <strain evidence="8 9">16K309</strain>
    </source>
</reference>
<protein>
    <submittedName>
        <fullName evidence="8">APC family permease</fullName>
    </submittedName>
</protein>
<feature type="transmembrane region" description="Helical" evidence="7">
    <location>
        <begin position="176"/>
        <end position="195"/>
    </location>
</feature>
<feature type="transmembrane region" description="Helical" evidence="7">
    <location>
        <begin position="215"/>
        <end position="233"/>
    </location>
</feature>
<evidence type="ECO:0000256" key="3">
    <source>
        <dbReference type="ARBA" id="ARBA00022692"/>
    </source>
</evidence>
<feature type="transmembrane region" description="Helical" evidence="7">
    <location>
        <begin position="308"/>
        <end position="328"/>
    </location>
</feature>
<evidence type="ECO:0000256" key="2">
    <source>
        <dbReference type="ARBA" id="ARBA00022475"/>
    </source>
</evidence>
<feature type="transmembrane region" description="Helical" evidence="7">
    <location>
        <begin position="423"/>
        <end position="443"/>
    </location>
</feature>
<feature type="transmembrane region" description="Helical" evidence="7">
    <location>
        <begin position="36"/>
        <end position="57"/>
    </location>
</feature>
<feature type="transmembrane region" description="Helical" evidence="7">
    <location>
        <begin position="69"/>
        <end position="88"/>
    </location>
</feature>
<evidence type="ECO:0000256" key="7">
    <source>
        <dbReference type="SAM" id="Phobius"/>
    </source>
</evidence>
<evidence type="ECO:0000313" key="9">
    <source>
        <dbReference type="Proteomes" id="UP000295674"/>
    </source>
</evidence>
<dbReference type="RefSeq" id="WP_132677313.1">
    <property type="nucleotide sequence ID" value="NZ_SMKS01000040.1"/>
</dbReference>
<proteinExistence type="predicted"/>
<dbReference type="PANTHER" id="PTHR42770:SF16">
    <property type="entry name" value="AMINO ACID PERMEASE"/>
    <property type="match status" value="1"/>
</dbReference>
<dbReference type="InterPro" id="IPR002293">
    <property type="entry name" value="AA/rel_permease1"/>
</dbReference>
<feature type="transmembrane region" description="Helical" evidence="7">
    <location>
        <begin position="142"/>
        <end position="164"/>
    </location>
</feature>
<comment type="caution">
    <text evidence="8">The sequence shown here is derived from an EMBL/GenBank/DDBJ whole genome shotgun (WGS) entry which is preliminary data.</text>
</comment>